<keyword evidence="2" id="KW-1185">Reference proteome</keyword>
<sequence length="118" mass="13863">MKREFPQEHELLWLFESEPVLDDPEEYWEFTTLHFTLIRQGLTLHCSMTPYLGNMTLVLEQEGNVLVKLHLAQIVSTRFIQKDHQEYLEVDFDPALPLRTLKLLVKPALSVVWGMVLN</sequence>
<evidence type="ECO:0000313" key="2">
    <source>
        <dbReference type="Proteomes" id="UP000632222"/>
    </source>
</evidence>
<comment type="caution">
    <text evidence="1">The sequence shown here is derived from an EMBL/GenBank/DDBJ whole genome shotgun (WGS) entry which is preliminary data.</text>
</comment>
<dbReference type="EMBL" id="BMOD01000007">
    <property type="protein sequence ID" value="GGJ36763.1"/>
    <property type="molecule type" value="Genomic_DNA"/>
</dbReference>
<dbReference type="RefSeq" id="WP_189002877.1">
    <property type="nucleotide sequence ID" value="NZ_BMOD01000007.1"/>
</dbReference>
<organism evidence="1 2">
    <name type="scientific">Deinococcus roseus</name>
    <dbReference type="NCBI Taxonomy" id="392414"/>
    <lineage>
        <taxon>Bacteria</taxon>
        <taxon>Thermotogati</taxon>
        <taxon>Deinococcota</taxon>
        <taxon>Deinococci</taxon>
        <taxon>Deinococcales</taxon>
        <taxon>Deinococcaceae</taxon>
        <taxon>Deinococcus</taxon>
    </lineage>
</organism>
<evidence type="ECO:0000313" key="1">
    <source>
        <dbReference type="EMBL" id="GGJ36763.1"/>
    </source>
</evidence>
<protein>
    <recommendedName>
        <fullName evidence="3">PilZ domain-containing protein</fullName>
    </recommendedName>
</protein>
<gene>
    <name evidence="1" type="ORF">GCM10008938_23540</name>
</gene>
<dbReference type="Proteomes" id="UP000632222">
    <property type="component" value="Unassembled WGS sequence"/>
</dbReference>
<evidence type="ECO:0008006" key="3">
    <source>
        <dbReference type="Google" id="ProtNLM"/>
    </source>
</evidence>
<accession>A0ABQ2CZR5</accession>
<proteinExistence type="predicted"/>
<name>A0ABQ2CZR5_9DEIO</name>
<reference evidence="2" key="1">
    <citation type="journal article" date="2019" name="Int. J. Syst. Evol. Microbiol.">
        <title>The Global Catalogue of Microorganisms (GCM) 10K type strain sequencing project: providing services to taxonomists for standard genome sequencing and annotation.</title>
        <authorList>
            <consortium name="The Broad Institute Genomics Platform"/>
            <consortium name="The Broad Institute Genome Sequencing Center for Infectious Disease"/>
            <person name="Wu L."/>
            <person name="Ma J."/>
        </authorList>
    </citation>
    <scope>NUCLEOTIDE SEQUENCE [LARGE SCALE GENOMIC DNA]</scope>
    <source>
        <strain evidence="2">JCM 14370</strain>
    </source>
</reference>